<dbReference type="Gene3D" id="3.40.462.20">
    <property type="match status" value="1"/>
</dbReference>
<dbReference type="AlphaFoldDB" id="A0A9W8RWH4"/>
<dbReference type="Pfam" id="PF01565">
    <property type="entry name" value="FAD_binding_4"/>
    <property type="match status" value="1"/>
</dbReference>
<evidence type="ECO:0000259" key="5">
    <source>
        <dbReference type="PROSITE" id="PS51387"/>
    </source>
</evidence>
<dbReference type="Gene3D" id="3.30.465.10">
    <property type="match status" value="1"/>
</dbReference>
<dbReference type="InterPro" id="IPR016166">
    <property type="entry name" value="FAD-bd_PCMH"/>
</dbReference>
<dbReference type="OrthoDB" id="407275at2759"/>
<evidence type="ECO:0000256" key="4">
    <source>
        <dbReference type="ARBA" id="ARBA00023002"/>
    </source>
</evidence>
<evidence type="ECO:0000256" key="2">
    <source>
        <dbReference type="ARBA" id="ARBA00022630"/>
    </source>
</evidence>
<dbReference type="PROSITE" id="PS51387">
    <property type="entry name" value="FAD_PCMH"/>
    <property type="match status" value="1"/>
</dbReference>
<evidence type="ECO:0000313" key="6">
    <source>
        <dbReference type="EMBL" id="KAJ4256880.1"/>
    </source>
</evidence>
<accession>A0A9W8RWH4</accession>
<dbReference type="InterPro" id="IPR016167">
    <property type="entry name" value="FAD-bd_PCMH_sub1"/>
</dbReference>
<dbReference type="InterPro" id="IPR012951">
    <property type="entry name" value="BBE"/>
</dbReference>
<gene>
    <name evidence="6" type="ORF">NW762_008976</name>
</gene>
<evidence type="ECO:0000256" key="1">
    <source>
        <dbReference type="ARBA" id="ARBA00005466"/>
    </source>
</evidence>
<dbReference type="Proteomes" id="UP001152049">
    <property type="component" value="Unassembled WGS sequence"/>
</dbReference>
<dbReference type="Pfam" id="PF08031">
    <property type="entry name" value="BBE"/>
    <property type="match status" value="1"/>
</dbReference>
<evidence type="ECO:0000256" key="3">
    <source>
        <dbReference type="ARBA" id="ARBA00022827"/>
    </source>
</evidence>
<dbReference type="GO" id="GO:0016491">
    <property type="term" value="F:oxidoreductase activity"/>
    <property type="evidence" value="ECO:0007669"/>
    <property type="project" value="UniProtKB-KW"/>
</dbReference>
<feature type="domain" description="FAD-binding PCMH-type" evidence="5">
    <location>
        <begin position="36"/>
        <end position="205"/>
    </location>
</feature>
<dbReference type="PANTHER" id="PTHR42973:SF7">
    <property type="entry name" value="FAD-BINDING PCMH-TYPE DOMAIN-CONTAINING PROTEIN"/>
    <property type="match status" value="1"/>
</dbReference>
<dbReference type="InterPro" id="IPR036318">
    <property type="entry name" value="FAD-bd_PCMH-like_sf"/>
</dbReference>
<keyword evidence="4" id="KW-0560">Oxidoreductase</keyword>
<organism evidence="6 7">
    <name type="scientific">Fusarium torreyae</name>
    <dbReference type="NCBI Taxonomy" id="1237075"/>
    <lineage>
        <taxon>Eukaryota</taxon>
        <taxon>Fungi</taxon>
        <taxon>Dikarya</taxon>
        <taxon>Ascomycota</taxon>
        <taxon>Pezizomycotina</taxon>
        <taxon>Sordariomycetes</taxon>
        <taxon>Hypocreomycetidae</taxon>
        <taxon>Hypocreales</taxon>
        <taxon>Nectriaceae</taxon>
        <taxon>Fusarium</taxon>
    </lineage>
</organism>
<keyword evidence="2" id="KW-0285">Flavoprotein</keyword>
<dbReference type="InterPro" id="IPR006094">
    <property type="entry name" value="Oxid_FAD_bind_N"/>
</dbReference>
<name>A0A9W8RWH4_9HYPO</name>
<reference evidence="6" key="1">
    <citation type="submission" date="2022-09" db="EMBL/GenBank/DDBJ databases">
        <title>Fusarium specimens isolated from Avocado Roots.</title>
        <authorList>
            <person name="Stajich J."/>
            <person name="Roper C."/>
            <person name="Heimlech-Rivalta G."/>
        </authorList>
    </citation>
    <scope>NUCLEOTIDE SEQUENCE</scope>
    <source>
        <strain evidence="6">CF00136</strain>
    </source>
</reference>
<dbReference type="Gene3D" id="3.30.43.10">
    <property type="entry name" value="Uridine Diphospho-n-acetylenolpyruvylglucosamine Reductase, domain 2"/>
    <property type="match status" value="1"/>
</dbReference>
<evidence type="ECO:0000313" key="7">
    <source>
        <dbReference type="Proteomes" id="UP001152049"/>
    </source>
</evidence>
<protein>
    <recommendedName>
        <fullName evidence="5">FAD-binding PCMH-type domain-containing protein</fullName>
    </recommendedName>
</protein>
<keyword evidence="3" id="KW-0274">FAD</keyword>
<keyword evidence="7" id="KW-1185">Reference proteome</keyword>
<dbReference type="InterPro" id="IPR050416">
    <property type="entry name" value="FAD-linked_Oxidoreductase"/>
</dbReference>
<dbReference type="SUPFAM" id="SSF56176">
    <property type="entry name" value="FAD-binding/transporter-associated domain-like"/>
    <property type="match status" value="1"/>
</dbReference>
<dbReference type="EMBL" id="JAOQAZ010000018">
    <property type="protein sequence ID" value="KAJ4256880.1"/>
    <property type="molecule type" value="Genomic_DNA"/>
</dbReference>
<sequence>MTVNSLISKLEADLAPTKAKLYQPNSPDYKQVEQCFIYRPAQTLGIVKPQNADEVAAVLQFCIKNNVDFSVRSGGHDCAARTLVDGALVIDMRDINHVVVSQDKRSATVGGGILAGQLTKILGEEGLTTPVGTISTVGYTGWSTLGGYGPLSSNYGLGVDQIIGAKIVNAQGQIQTADEELLSGIRGGGGSLGIIVELTIKVYPVGKILNSTIFYESSNLEAAITSYTQHYEKLLSNQELPVHLQLQPAIMQVPGQGVGFGVIVTWHGENLEEGRGWIKNIAGAGTCVMEATQETTVAEMLETNEKLVTYPSYGRVFTLNVEKLTPKTIAILAKHCPNAPGGALIFSYHTLRSARDPVENSVFGTTARHHMLEIYAVVADPGVAEARVQWAAQVKAEIEKEDAENVLESSNISLGSYEDADLKKIYGRHYSTLMKLKKKYDPNNVFKNTVPRLVLLEGQEGILEA</sequence>
<dbReference type="GO" id="GO:0071949">
    <property type="term" value="F:FAD binding"/>
    <property type="evidence" value="ECO:0007669"/>
    <property type="project" value="InterPro"/>
</dbReference>
<proteinExistence type="inferred from homology"/>
<dbReference type="InterPro" id="IPR016169">
    <property type="entry name" value="FAD-bd_PCMH_sub2"/>
</dbReference>
<comment type="similarity">
    <text evidence="1">Belongs to the oxygen-dependent FAD-linked oxidoreductase family.</text>
</comment>
<dbReference type="PANTHER" id="PTHR42973">
    <property type="entry name" value="BINDING OXIDOREDUCTASE, PUTATIVE (AFU_ORTHOLOGUE AFUA_1G17690)-RELATED"/>
    <property type="match status" value="1"/>
</dbReference>
<comment type="caution">
    <text evidence="6">The sequence shown here is derived from an EMBL/GenBank/DDBJ whole genome shotgun (WGS) entry which is preliminary data.</text>
</comment>